<feature type="transmembrane region" description="Helical" evidence="6">
    <location>
        <begin position="53"/>
        <end position="76"/>
    </location>
</feature>
<dbReference type="InterPro" id="IPR010432">
    <property type="entry name" value="RDD"/>
</dbReference>
<evidence type="ECO:0000256" key="5">
    <source>
        <dbReference type="ARBA" id="ARBA00023136"/>
    </source>
</evidence>
<keyword evidence="5 6" id="KW-0472">Membrane</keyword>
<evidence type="ECO:0000256" key="2">
    <source>
        <dbReference type="ARBA" id="ARBA00022475"/>
    </source>
</evidence>
<dbReference type="InterPro" id="IPR051791">
    <property type="entry name" value="Pra-immunoreactive"/>
</dbReference>
<comment type="caution">
    <text evidence="8">The sequence shown here is derived from an EMBL/GenBank/DDBJ whole genome shotgun (WGS) entry which is preliminary data.</text>
</comment>
<evidence type="ECO:0000256" key="1">
    <source>
        <dbReference type="ARBA" id="ARBA00004651"/>
    </source>
</evidence>
<evidence type="ECO:0000256" key="3">
    <source>
        <dbReference type="ARBA" id="ARBA00022692"/>
    </source>
</evidence>
<comment type="subcellular location">
    <subcellularLocation>
        <location evidence="1">Cell membrane</location>
        <topology evidence="1">Multi-pass membrane protein</topology>
    </subcellularLocation>
</comment>
<keyword evidence="2" id="KW-1003">Cell membrane</keyword>
<keyword evidence="4 6" id="KW-1133">Transmembrane helix</keyword>
<evidence type="ECO:0000259" key="7">
    <source>
        <dbReference type="Pfam" id="PF06271"/>
    </source>
</evidence>
<reference evidence="8 10" key="1">
    <citation type="submission" date="2015-08" db="EMBL/GenBank/DDBJ databases">
        <title>Genomes of Isolates from Cabo Rojo, PR.</title>
        <authorList>
            <person name="Sanchez-Nieves R.L."/>
            <person name="Montalvo-Rodriguez R."/>
        </authorList>
    </citation>
    <scope>NUCLEOTIDE SEQUENCE [LARGE SCALE GENOMIC DNA]</scope>
    <source>
        <strain evidence="8 10">SL3</strain>
    </source>
</reference>
<feature type="transmembrane region" description="Helical" evidence="6">
    <location>
        <begin position="115"/>
        <end position="137"/>
    </location>
</feature>
<dbReference type="PATRIC" id="fig|1705562.3.peg.262"/>
<evidence type="ECO:0000256" key="4">
    <source>
        <dbReference type="ARBA" id="ARBA00022989"/>
    </source>
</evidence>
<evidence type="ECO:0000256" key="6">
    <source>
        <dbReference type="SAM" id="Phobius"/>
    </source>
</evidence>
<sequence>MDKHPRANLEKKAGLGKRFTARFLDGLLVGVVFGVIFFLIGGVGGAASGENNAVVTGLAGAYVFMLIGFPFIYFLYHTIMEAMYGYTLGKHALGLVITDESGGDITWVDSIVRNVFRLVGFFFSPFSALLAVVLIAMNDDEQRLGDMAGSTVVVEQV</sequence>
<accession>A0A0M9AIP2</accession>
<feature type="domain" description="RDD" evidence="7">
    <location>
        <begin position="13"/>
        <end position="148"/>
    </location>
</feature>
<dbReference type="PANTHER" id="PTHR36115:SF4">
    <property type="entry name" value="MEMBRANE PROTEIN"/>
    <property type="match status" value="1"/>
</dbReference>
<dbReference type="RefSeq" id="WP_053968020.1">
    <property type="nucleotide sequence ID" value="NZ_JAWJXX010000003.1"/>
</dbReference>
<dbReference type="Proteomes" id="UP000037729">
    <property type="component" value="Unassembled WGS sequence"/>
</dbReference>
<keyword evidence="3 6" id="KW-0812">Transmembrane</keyword>
<dbReference type="Pfam" id="PF06271">
    <property type="entry name" value="RDD"/>
    <property type="match status" value="1"/>
</dbReference>
<name>A0A0M9AIP2_9EURY</name>
<dbReference type="EMBL" id="WOWB01000001">
    <property type="protein sequence ID" value="NLV06795.1"/>
    <property type="molecule type" value="Genomic_DNA"/>
</dbReference>
<dbReference type="GO" id="GO:0005886">
    <property type="term" value="C:plasma membrane"/>
    <property type="evidence" value="ECO:0007669"/>
    <property type="project" value="UniProtKB-SubCell"/>
</dbReference>
<reference evidence="9" key="2">
    <citation type="submission" date="2019-12" db="EMBL/GenBank/DDBJ databases">
        <title>The whole-genome sequencing of Haloarcula japonica strain pws8.</title>
        <authorList>
            <person name="Verma D.K."/>
            <person name="Gopal K."/>
            <person name="Prasad E.S."/>
        </authorList>
    </citation>
    <scope>NUCLEOTIDE SEQUENCE</scope>
    <source>
        <strain evidence="9">Pws8</strain>
    </source>
</reference>
<dbReference type="EMBL" id="LIUF01000003">
    <property type="protein sequence ID" value="KOX92867.1"/>
    <property type="molecule type" value="Genomic_DNA"/>
</dbReference>
<organism evidence="8 10">
    <name type="scientific">Haloarcula rubripromontorii</name>
    <dbReference type="NCBI Taxonomy" id="1705562"/>
    <lineage>
        <taxon>Archaea</taxon>
        <taxon>Methanobacteriati</taxon>
        <taxon>Methanobacteriota</taxon>
        <taxon>Stenosarchaea group</taxon>
        <taxon>Halobacteria</taxon>
        <taxon>Halobacteriales</taxon>
        <taxon>Haloarculaceae</taxon>
        <taxon>Haloarcula</taxon>
    </lineage>
</organism>
<evidence type="ECO:0000313" key="8">
    <source>
        <dbReference type="EMBL" id="KOX92867.1"/>
    </source>
</evidence>
<evidence type="ECO:0000313" key="9">
    <source>
        <dbReference type="EMBL" id="NLV06795.1"/>
    </source>
</evidence>
<dbReference type="OrthoDB" id="288430at2157"/>
<evidence type="ECO:0000313" key="10">
    <source>
        <dbReference type="Proteomes" id="UP000037729"/>
    </source>
</evidence>
<protein>
    <submittedName>
        <fullName evidence="9">RDD family protein</fullName>
    </submittedName>
</protein>
<dbReference type="AlphaFoldDB" id="A0A0M9AIP2"/>
<dbReference type="Proteomes" id="UP000610611">
    <property type="component" value="Unassembled WGS sequence"/>
</dbReference>
<proteinExistence type="predicted"/>
<keyword evidence="10" id="KW-1185">Reference proteome</keyword>
<gene>
    <name evidence="8" type="ORF">AMS69_10450</name>
    <name evidence="9" type="ORF">GOC83_11720</name>
</gene>
<dbReference type="PANTHER" id="PTHR36115">
    <property type="entry name" value="PROLINE-RICH ANTIGEN HOMOLOG-RELATED"/>
    <property type="match status" value="1"/>
</dbReference>
<dbReference type="STRING" id="1705562.AMS69_10450"/>
<feature type="transmembrane region" description="Helical" evidence="6">
    <location>
        <begin position="21"/>
        <end position="47"/>
    </location>
</feature>